<reference evidence="1 2" key="1">
    <citation type="submission" date="2018-09" db="EMBL/GenBank/DDBJ databases">
        <title>Zymobacter palmae IAM14233 (=T109) whole genome analysis.</title>
        <authorList>
            <person name="Yanase H."/>
        </authorList>
    </citation>
    <scope>NUCLEOTIDE SEQUENCE [LARGE SCALE GENOMIC DNA]</scope>
    <source>
        <strain evidence="1 2">IAM14233</strain>
    </source>
</reference>
<dbReference type="Proteomes" id="UP000267342">
    <property type="component" value="Chromosome"/>
</dbReference>
<gene>
    <name evidence="1" type="ORF">ZBT109_0448</name>
</gene>
<proteinExistence type="predicted"/>
<keyword evidence="2" id="KW-1185">Reference proteome</keyword>
<organism evidence="1 2">
    <name type="scientific">Zymobacter palmae</name>
    <dbReference type="NCBI Taxonomy" id="33074"/>
    <lineage>
        <taxon>Bacteria</taxon>
        <taxon>Pseudomonadati</taxon>
        <taxon>Pseudomonadota</taxon>
        <taxon>Gammaproteobacteria</taxon>
        <taxon>Oceanospirillales</taxon>
        <taxon>Halomonadaceae</taxon>
        <taxon>Zymobacter group</taxon>
        <taxon>Zymobacter</taxon>
    </lineage>
</organism>
<name>A0A348HC84_9GAMM</name>
<evidence type="ECO:0000313" key="2">
    <source>
        <dbReference type="Proteomes" id="UP000267342"/>
    </source>
</evidence>
<dbReference type="EMBL" id="AP018933">
    <property type="protein sequence ID" value="BBG29236.1"/>
    <property type="molecule type" value="Genomic_DNA"/>
</dbReference>
<protein>
    <submittedName>
        <fullName evidence="1">ABC-type antimicrobial peptide transport</fullName>
    </submittedName>
</protein>
<dbReference type="KEGG" id="zpl:ZBT109_0448"/>
<dbReference type="AlphaFoldDB" id="A0A348HC84"/>
<evidence type="ECO:0000313" key="1">
    <source>
        <dbReference type="EMBL" id="BBG29236.1"/>
    </source>
</evidence>
<accession>A0A348HC84</accession>
<sequence>MSSTSSTRMVSSIHSVRFGAVFRRVAGLKAAGLGRQRIDADIFYIVAVIHKLKKIGWMRSACMQRRFQQLKAMKTMLLVQALDDAR</sequence>